<dbReference type="Gene3D" id="2.130.10.10">
    <property type="entry name" value="YVTN repeat-like/Quinoprotein amine dehydrogenase"/>
    <property type="match status" value="1"/>
</dbReference>
<dbReference type="AlphaFoldDB" id="A0A6J1C8H3"/>
<organism evidence="2 3">
    <name type="scientific">Momordica charantia</name>
    <name type="common">Bitter gourd</name>
    <name type="synonym">Balsam pear</name>
    <dbReference type="NCBI Taxonomy" id="3673"/>
    <lineage>
        <taxon>Eukaryota</taxon>
        <taxon>Viridiplantae</taxon>
        <taxon>Streptophyta</taxon>
        <taxon>Embryophyta</taxon>
        <taxon>Tracheophyta</taxon>
        <taxon>Spermatophyta</taxon>
        <taxon>Magnoliopsida</taxon>
        <taxon>eudicotyledons</taxon>
        <taxon>Gunneridae</taxon>
        <taxon>Pentapetalae</taxon>
        <taxon>rosids</taxon>
        <taxon>fabids</taxon>
        <taxon>Cucurbitales</taxon>
        <taxon>Cucurbitaceae</taxon>
        <taxon>Momordiceae</taxon>
        <taxon>Momordica</taxon>
    </lineage>
</organism>
<dbReference type="OrthoDB" id="190105at2759"/>
<evidence type="ECO:0000313" key="3">
    <source>
        <dbReference type="RefSeq" id="XP_022137522.1"/>
    </source>
</evidence>
<dbReference type="InterPro" id="IPR045182">
    <property type="entry name" value="JINGUBANG-like"/>
</dbReference>
<reference evidence="3" key="1">
    <citation type="submission" date="2025-08" db="UniProtKB">
        <authorList>
            <consortium name="RefSeq"/>
        </authorList>
    </citation>
    <scope>IDENTIFICATION</scope>
</reference>
<dbReference type="PANTHER" id="PTHR22844">
    <property type="entry name" value="F-BOX AND WD40 DOMAIN PROTEIN"/>
    <property type="match status" value="1"/>
</dbReference>
<name>A0A6J1C8H3_MOMCH</name>
<dbReference type="Pfam" id="PF00400">
    <property type="entry name" value="WD40"/>
    <property type="match status" value="2"/>
</dbReference>
<accession>A0A6J1C8H3</accession>
<dbReference type="PROSITE" id="PS50082">
    <property type="entry name" value="WD_REPEATS_2"/>
    <property type="match status" value="1"/>
</dbReference>
<dbReference type="Proteomes" id="UP000504603">
    <property type="component" value="Unplaced"/>
</dbReference>
<dbReference type="SMART" id="SM00320">
    <property type="entry name" value="WD40"/>
    <property type="match status" value="2"/>
</dbReference>
<protein>
    <submittedName>
        <fullName evidence="3">Protein JINGUBANG-like</fullName>
    </submittedName>
</protein>
<keyword evidence="1" id="KW-0853">WD repeat</keyword>
<evidence type="ECO:0000256" key="1">
    <source>
        <dbReference type="PROSITE-ProRule" id="PRU00221"/>
    </source>
</evidence>
<dbReference type="SUPFAM" id="SSF50978">
    <property type="entry name" value="WD40 repeat-like"/>
    <property type="match status" value="1"/>
</dbReference>
<proteinExistence type="predicted"/>
<dbReference type="RefSeq" id="XP_022137522.1">
    <property type="nucleotide sequence ID" value="XM_022281830.1"/>
</dbReference>
<dbReference type="InterPro" id="IPR015943">
    <property type="entry name" value="WD40/YVTN_repeat-like_dom_sf"/>
</dbReference>
<dbReference type="PROSITE" id="PS50294">
    <property type="entry name" value="WD_REPEATS_REGION"/>
    <property type="match status" value="1"/>
</dbReference>
<gene>
    <name evidence="3" type="primary">LOC111008949</name>
</gene>
<dbReference type="InterPro" id="IPR036322">
    <property type="entry name" value="WD40_repeat_dom_sf"/>
</dbReference>
<sequence length="105" mass="11313">MVWEKEEGTGCIELVGALRGHKKAVLCLAVVSDLVCSGSADKTIRIWRGVAGNYLCLMVLEGHNGPVKCLAAAVDRCNQNDMSFMVYSGGLDCDIKAWQISVPLL</sequence>
<feature type="repeat" description="WD" evidence="1">
    <location>
        <begin position="18"/>
        <end position="47"/>
    </location>
</feature>
<dbReference type="PANTHER" id="PTHR22844:SF331">
    <property type="entry name" value="SIMILARITY TO GTP-BINDING REGULATORY PROTEIN AND WD-REPEAT PROTEIN"/>
    <property type="match status" value="1"/>
</dbReference>
<evidence type="ECO:0000313" key="2">
    <source>
        <dbReference type="Proteomes" id="UP000504603"/>
    </source>
</evidence>
<dbReference type="InterPro" id="IPR001680">
    <property type="entry name" value="WD40_rpt"/>
</dbReference>
<keyword evidence="2" id="KW-1185">Reference proteome</keyword>
<dbReference type="GeneID" id="111008949"/>
<dbReference type="KEGG" id="mcha:111008949"/>